<dbReference type="EMBL" id="JACHFH010000001">
    <property type="protein sequence ID" value="MBB5335089.1"/>
    <property type="molecule type" value="Genomic_DNA"/>
</dbReference>
<keyword evidence="2" id="KW-1185">Reference proteome</keyword>
<evidence type="ECO:0000313" key="2">
    <source>
        <dbReference type="Proteomes" id="UP000559117"/>
    </source>
</evidence>
<proteinExistence type="predicted"/>
<sequence>MGIRPRLLVREGVPRRNSYQTVACAQPTASAMARNDKPWRFSI</sequence>
<dbReference type="Proteomes" id="UP000559117">
    <property type="component" value="Unassembled WGS sequence"/>
</dbReference>
<comment type="caution">
    <text evidence="1">The sequence shown here is derived from an EMBL/GenBank/DDBJ whole genome shotgun (WGS) entry which is preliminary data.</text>
</comment>
<evidence type="ECO:0000313" key="1">
    <source>
        <dbReference type="EMBL" id="MBB5335089.1"/>
    </source>
</evidence>
<reference evidence="1 2" key="1">
    <citation type="submission" date="2020-08" db="EMBL/GenBank/DDBJ databases">
        <title>Genomic Encyclopedia of Type Strains, Phase IV (KMG-IV): sequencing the most valuable type-strain genomes for metagenomic binning, comparative biology and taxonomic classification.</title>
        <authorList>
            <person name="Goeker M."/>
        </authorList>
    </citation>
    <scope>NUCLEOTIDE SEQUENCE [LARGE SCALE GENOMIC DNA]</scope>
    <source>
        <strain evidence="1 2">DSM 24661</strain>
    </source>
</reference>
<dbReference type="AlphaFoldDB" id="A0A840UDK2"/>
<accession>A0A840UDK2</accession>
<gene>
    <name evidence="1" type="ORF">HNR32_000189</name>
</gene>
<organism evidence="1 2">
    <name type="scientific">Pectinatus brassicae</name>
    <dbReference type="NCBI Taxonomy" id="862415"/>
    <lineage>
        <taxon>Bacteria</taxon>
        <taxon>Bacillati</taxon>
        <taxon>Bacillota</taxon>
        <taxon>Negativicutes</taxon>
        <taxon>Selenomonadales</taxon>
        <taxon>Selenomonadaceae</taxon>
        <taxon>Pectinatus</taxon>
    </lineage>
</organism>
<protein>
    <submittedName>
        <fullName evidence="1">Uncharacterized protein</fullName>
    </submittedName>
</protein>
<name>A0A840UDK2_9FIRM</name>